<protein>
    <submittedName>
        <fullName evidence="2">HEPN domain-containing protein</fullName>
    </submittedName>
</protein>
<accession>A0ABV0CJN6</accession>
<feature type="domain" description="RiboL-PSP-HEPN" evidence="1">
    <location>
        <begin position="14"/>
        <end position="202"/>
    </location>
</feature>
<name>A0ABV0CJN6_9NEIS</name>
<dbReference type="RefSeq" id="WP_346788668.1">
    <property type="nucleotide sequence ID" value="NZ_JAYFSJ010000007.1"/>
</dbReference>
<reference evidence="2 3" key="1">
    <citation type="submission" date="2023-12" db="EMBL/GenBank/DDBJ databases">
        <title>Chromobacterium sp. strain TRC.1.1.SA producing antimicrobial pigment.</title>
        <authorList>
            <person name="Verma N."/>
            <person name="Choksket S."/>
            <person name="Pinnaka A.K."/>
            <person name="Korpole S."/>
        </authorList>
    </citation>
    <scope>NUCLEOTIDE SEQUENCE [LARGE SCALE GENOMIC DNA]</scope>
    <source>
        <strain evidence="2 3">TRC1.1.SA</strain>
    </source>
</reference>
<organism evidence="2 3">
    <name type="scientific">Chromobacterium indicum</name>
    <dbReference type="NCBI Taxonomy" id="3110228"/>
    <lineage>
        <taxon>Bacteria</taxon>
        <taxon>Pseudomonadati</taxon>
        <taxon>Pseudomonadota</taxon>
        <taxon>Betaproteobacteria</taxon>
        <taxon>Neisseriales</taxon>
        <taxon>Chromobacteriaceae</taxon>
        <taxon>Chromobacterium</taxon>
    </lineage>
</organism>
<dbReference type="Pfam" id="PF18735">
    <property type="entry name" value="HEPN_RiboL-PSP"/>
    <property type="match status" value="1"/>
</dbReference>
<keyword evidence="3" id="KW-1185">Reference proteome</keyword>
<comment type="caution">
    <text evidence="2">The sequence shown here is derived from an EMBL/GenBank/DDBJ whole genome shotgun (WGS) entry which is preliminary data.</text>
</comment>
<sequence>MAKRTIQTNMRRNITRVRNLLDLHAEFRVEVIAGRPPTYLSDLLRACVVMLHASFEDVCRSIAAEKLPHASPDVLNGIPFSKDIGKPKISLGDLVPHRDKKVSDLIQDSISQYLEGFSVNNAPEIDEFLRKIGITDVVEFRRGFPKFATLCLAIKRRHHIVHQADKNPNAGGAGHHAAQPISRDTVVEWTEVVETFCGVLIETVWPTRRGRRPRRQ</sequence>
<dbReference type="EMBL" id="JAYFSJ010000007">
    <property type="protein sequence ID" value="MEN7431390.1"/>
    <property type="molecule type" value="Genomic_DNA"/>
</dbReference>
<dbReference type="InterPro" id="IPR041519">
    <property type="entry name" value="HEPN_RiboL-PSP"/>
</dbReference>
<evidence type="ECO:0000313" key="3">
    <source>
        <dbReference type="Proteomes" id="UP001405405"/>
    </source>
</evidence>
<evidence type="ECO:0000313" key="2">
    <source>
        <dbReference type="EMBL" id="MEN7431390.1"/>
    </source>
</evidence>
<dbReference type="Proteomes" id="UP001405405">
    <property type="component" value="Unassembled WGS sequence"/>
</dbReference>
<proteinExistence type="predicted"/>
<gene>
    <name evidence="2" type="ORF">VA599_11570</name>
</gene>
<evidence type="ECO:0000259" key="1">
    <source>
        <dbReference type="Pfam" id="PF18735"/>
    </source>
</evidence>